<protein>
    <submittedName>
        <fullName evidence="14">Lipoteichoic acid synthase</fullName>
    </submittedName>
</protein>
<dbReference type="RefSeq" id="WP_106532217.1">
    <property type="nucleotide sequence ID" value="NZ_PYAT01000002.1"/>
</dbReference>
<dbReference type="Proteomes" id="UP000242682">
    <property type="component" value="Unassembled WGS sequence"/>
</dbReference>
<comment type="caution">
    <text evidence="14">The sequence shown here is derived from an EMBL/GenBank/DDBJ whole genome shotgun (WGS) entry which is preliminary data.</text>
</comment>
<feature type="transmembrane region" description="Helical" evidence="12">
    <location>
        <begin position="76"/>
        <end position="98"/>
    </location>
</feature>
<dbReference type="PIRSF" id="PIRSF005091">
    <property type="entry name" value="Mmb_sulf_HI1246"/>
    <property type="match status" value="1"/>
</dbReference>
<evidence type="ECO:0000256" key="9">
    <source>
        <dbReference type="PIRSR" id="PIRSR005091-1"/>
    </source>
</evidence>
<evidence type="ECO:0000256" key="8">
    <source>
        <dbReference type="PIRNR" id="PIRNR005091"/>
    </source>
</evidence>
<dbReference type="PANTHER" id="PTHR47371:SF3">
    <property type="entry name" value="PHOSPHOGLYCEROL TRANSFERASE I"/>
    <property type="match status" value="1"/>
</dbReference>
<dbReference type="SUPFAM" id="SSF53649">
    <property type="entry name" value="Alkaline phosphatase-like"/>
    <property type="match status" value="1"/>
</dbReference>
<evidence type="ECO:0000256" key="2">
    <source>
        <dbReference type="ARBA" id="ARBA00004936"/>
    </source>
</evidence>
<evidence type="ECO:0000256" key="7">
    <source>
        <dbReference type="ARBA" id="ARBA00023136"/>
    </source>
</evidence>
<dbReference type="GO" id="GO:0046872">
    <property type="term" value="F:metal ion binding"/>
    <property type="evidence" value="ECO:0007669"/>
    <property type="project" value="UniProtKB-KW"/>
</dbReference>
<evidence type="ECO:0000313" key="15">
    <source>
        <dbReference type="Proteomes" id="UP000242682"/>
    </source>
</evidence>
<dbReference type="InterPro" id="IPR050448">
    <property type="entry name" value="OpgB/LTA_synthase_biosynth"/>
</dbReference>
<dbReference type="OrthoDB" id="5901192at2"/>
<gene>
    <name evidence="14" type="ORF">B0H99_102215</name>
</gene>
<comment type="pathway">
    <text evidence="2">Cell wall biogenesis; lipoteichoic acid biosynthesis.</text>
</comment>
<organism evidence="14 15">
    <name type="scientific">Planomicrobium soli</name>
    <dbReference type="NCBI Taxonomy" id="1176648"/>
    <lineage>
        <taxon>Bacteria</taxon>
        <taxon>Bacillati</taxon>
        <taxon>Bacillota</taxon>
        <taxon>Bacilli</taxon>
        <taxon>Bacillales</taxon>
        <taxon>Caryophanaceae</taxon>
        <taxon>Planomicrobium</taxon>
    </lineage>
</organism>
<evidence type="ECO:0000256" key="12">
    <source>
        <dbReference type="SAM" id="Phobius"/>
    </source>
</evidence>
<sequence>MKNIKMFDKENINKFIPLFLLAVVMLWMKTYISQKTQFNLGVDGGFQEFLLFINPLGSAMLLLSVSLFFKGTWKYISLLGIYTFLSILLYSNVVYYRFFSDFITLPTLFQTQNFGDLGGSVLTLMQPTDALFFMDVAVLSILVFSKRIKKDARNFRTKAVIPAITMALAISFLNLAMAEGDRPQLLTRGFDRNYIVKYLGMYNYTLYDTVESLKSSSQRVMADSDSVTEVLNYTKSNYAPPNKAYFGAAEGMNVVYVHLESFQTFLMNYELHGEEVTPFLNSLIGDSNTLYFDNFYHQTAQGKTSDAEFMLENSLFGLPKGSAFITKGKNTYQAAPADLKDKGYKSAVFHGNNATFWNRSEIYKSFGYDHFFDIKSYTGLTDMDMAEYGILDKPFFEQSVDLLETLPEPFYTKFITVAHHFPYNINQELTTIEKAATGDTSVDNFFQTARYADEAIEQFFAELEDSGLADNTMIVMYGDHYGISENHNSAMEQILSKEITPIDNADLQRVPLFIHVPGMKGGVNHTYGGQIDLLPTVMHLLGVETQDNIYFGTDLLSKEHEELVTFRNGDFVSPEIYSIGDTFYDRKSGLPLAEDQLEQAKKLQEQGIYKLHLSDQTVNGDLLRFYSPEGFTPVNPADYQYKEVTTEELK</sequence>
<proteinExistence type="inferred from homology"/>
<evidence type="ECO:0000256" key="10">
    <source>
        <dbReference type="PIRSR" id="PIRSR005091-2"/>
    </source>
</evidence>
<evidence type="ECO:0000256" key="6">
    <source>
        <dbReference type="ARBA" id="ARBA00022989"/>
    </source>
</evidence>
<dbReference type="CDD" id="cd16015">
    <property type="entry name" value="LTA_synthase"/>
    <property type="match status" value="1"/>
</dbReference>
<dbReference type="InterPro" id="IPR012160">
    <property type="entry name" value="LtaS-like"/>
</dbReference>
<feature type="binding site" evidence="10">
    <location>
        <position position="420"/>
    </location>
    <ligand>
        <name>substrate</name>
    </ligand>
</feature>
<dbReference type="Gene3D" id="3.40.720.10">
    <property type="entry name" value="Alkaline Phosphatase, subunit A"/>
    <property type="match status" value="1"/>
</dbReference>
<accession>A0A2P8H5P4</accession>
<keyword evidence="6 12" id="KW-1133">Transmembrane helix</keyword>
<dbReference type="Gene3D" id="3.30.1120.170">
    <property type="match status" value="1"/>
</dbReference>
<feature type="binding site" evidence="11">
    <location>
        <position position="304"/>
    </location>
    <ligand>
        <name>Mn(2+)</name>
        <dbReference type="ChEBI" id="CHEBI:29035"/>
    </ligand>
</feature>
<name>A0A2P8H5P4_9BACL</name>
<feature type="active site" evidence="9">
    <location>
        <position position="304"/>
    </location>
</feature>
<keyword evidence="5 12" id="KW-0812">Transmembrane</keyword>
<evidence type="ECO:0000256" key="5">
    <source>
        <dbReference type="ARBA" id="ARBA00022692"/>
    </source>
</evidence>
<comment type="subcellular location">
    <subcellularLocation>
        <location evidence="1">Cell membrane</location>
        <topology evidence="1">Multi-pass membrane protein</topology>
    </subcellularLocation>
</comment>
<comment type="similarity">
    <text evidence="3 8">Belongs to the LTA synthase family.</text>
</comment>
<feature type="transmembrane region" description="Helical" evidence="12">
    <location>
        <begin position="49"/>
        <end position="69"/>
    </location>
</feature>
<evidence type="ECO:0000259" key="13">
    <source>
        <dbReference type="Pfam" id="PF00884"/>
    </source>
</evidence>
<keyword evidence="10" id="KW-0479">Metal-binding</keyword>
<evidence type="ECO:0000256" key="4">
    <source>
        <dbReference type="ARBA" id="ARBA00022475"/>
    </source>
</evidence>
<feature type="binding site" evidence="11">
    <location>
        <position position="479"/>
    </location>
    <ligand>
        <name>Mn(2+)</name>
        <dbReference type="ChEBI" id="CHEBI:29035"/>
    </ligand>
</feature>
<feature type="transmembrane region" description="Helical" evidence="12">
    <location>
        <begin position="160"/>
        <end position="178"/>
    </location>
</feature>
<dbReference type="Pfam" id="PF00884">
    <property type="entry name" value="Sulfatase"/>
    <property type="match status" value="1"/>
</dbReference>
<evidence type="ECO:0000313" key="14">
    <source>
        <dbReference type="EMBL" id="PSL41531.1"/>
    </source>
</evidence>
<keyword evidence="10" id="KW-0464">Manganese</keyword>
<reference evidence="14 15" key="1">
    <citation type="submission" date="2018-03" db="EMBL/GenBank/DDBJ databases">
        <title>Genomic Encyclopedia of Type Strains, Phase III (KMG-III): the genomes of soil and plant-associated and newly described type strains.</title>
        <authorList>
            <person name="Whitman W."/>
        </authorList>
    </citation>
    <scope>NUCLEOTIDE SEQUENCE [LARGE SCALE GENOMIC DNA]</scope>
    <source>
        <strain evidence="14 15">CGMCC 1.12259</strain>
    </source>
</reference>
<feature type="binding site" evidence="11">
    <location>
        <position position="480"/>
    </location>
    <ligand>
        <name>Mn(2+)</name>
        <dbReference type="ChEBI" id="CHEBI:29035"/>
    </ligand>
</feature>
<evidence type="ECO:0000256" key="11">
    <source>
        <dbReference type="PIRSR" id="PIRSR005091-3"/>
    </source>
</evidence>
<feature type="transmembrane region" description="Helical" evidence="12">
    <location>
        <begin position="130"/>
        <end position="148"/>
    </location>
</feature>
<dbReference type="InterPro" id="IPR000917">
    <property type="entry name" value="Sulfatase_N"/>
</dbReference>
<dbReference type="GO" id="GO:0005886">
    <property type="term" value="C:plasma membrane"/>
    <property type="evidence" value="ECO:0007669"/>
    <property type="project" value="UniProtKB-SubCell"/>
</dbReference>
<feature type="domain" description="Sulfatase N-terminal" evidence="13">
    <location>
        <begin position="253"/>
        <end position="543"/>
    </location>
</feature>
<dbReference type="PANTHER" id="PTHR47371">
    <property type="entry name" value="LIPOTEICHOIC ACID SYNTHASE"/>
    <property type="match status" value="1"/>
</dbReference>
<keyword evidence="15" id="KW-1185">Reference proteome</keyword>
<evidence type="ECO:0000256" key="1">
    <source>
        <dbReference type="ARBA" id="ARBA00004651"/>
    </source>
</evidence>
<feature type="transmembrane region" description="Helical" evidence="12">
    <location>
        <begin position="12"/>
        <end position="29"/>
    </location>
</feature>
<evidence type="ECO:0000256" key="3">
    <source>
        <dbReference type="ARBA" id="ARBA00009983"/>
    </source>
</evidence>
<keyword evidence="4 8" id="KW-1003">Cell membrane</keyword>
<dbReference type="InterPro" id="IPR017850">
    <property type="entry name" value="Alkaline_phosphatase_core_sf"/>
</dbReference>
<dbReference type="EMBL" id="PYAT01000002">
    <property type="protein sequence ID" value="PSL41531.1"/>
    <property type="molecule type" value="Genomic_DNA"/>
</dbReference>
<dbReference type="AlphaFoldDB" id="A0A2P8H5P4"/>
<feature type="binding site" evidence="11">
    <location>
        <position position="260"/>
    </location>
    <ligand>
        <name>Mn(2+)</name>
        <dbReference type="ChEBI" id="CHEBI:29035"/>
    </ligand>
</feature>
<keyword evidence="7 8" id="KW-0472">Membrane</keyword>